<sequence length="98" mass="10981">MLKKSYSKTKKFCSVTFKVSPEANAKTAFVCGDFNNWDQAANEMKVLKDGGCSVTISLEAGKAYRFKYLLDGERWINDEAADKYVTNEYGSEDSVVEV</sequence>
<dbReference type="InterPro" id="IPR014756">
    <property type="entry name" value="Ig_E-set"/>
</dbReference>
<dbReference type="GO" id="GO:0016787">
    <property type="term" value="F:hydrolase activity"/>
    <property type="evidence" value="ECO:0007669"/>
    <property type="project" value="UniProtKB-KW"/>
</dbReference>
<reference evidence="2" key="1">
    <citation type="journal article" date="2015" name="PeerJ">
        <title>First genomic representation of candidate bacterial phylum KSB3 points to enhanced environmental sensing as a trigger of wastewater bulking.</title>
        <authorList>
            <person name="Sekiguchi Y."/>
            <person name="Ohashi A."/>
            <person name="Parks D.H."/>
            <person name="Yamauchi T."/>
            <person name="Tyson G.W."/>
            <person name="Hugenholtz P."/>
        </authorList>
    </citation>
    <scope>NUCLEOTIDE SEQUENCE [LARGE SCALE GENOMIC DNA]</scope>
</reference>
<evidence type="ECO:0000259" key="1">
    <source>
        <dbReference type="Pfam" id="PF16561"/>
    </source>
</evidence>
<dbReference type="STRING" id="1499966.U14_02224"/>
<gene>
    <name evidence="2" type="ORF">U14_02224</name>
</gene>
<evidence type="ECO:0000313" key="2">
    <source>
        <dbReference type="EMBL" id="GAK50982.1"/>
    </source>
</evidence>
<dbReference type="EMBL" id="DF820456">
    <property type="protein sequence ID" value="GAK50982.1"/>
    <property type="molecule type" value="Genomic_DNA"/>
</dbReference>
<proteinExistence type="predicted"/>
<protein>
    <submittedName>
        <fullName evidence="2">Glycoside hydrolase family 13 domain-containing protein</fullName>
    </submittedName>
</protein>
<name>A0A0S6VZH1_9BACT</name>
<dbReference type="CDD" id="cd07184">
    <property type="entry name" value="E_set_Isoamylase_like_N"/>
    <property type="match status" value="1"/>
</dbReference>
<dbReference type="Gene3D" id="2.60.40.10">
    <property type="entry name" value="Immunoglobulins"/>
    <property type="match status" value="1"/>
</dbReference>
<dbReference type="Pfam" id="PF16561">
    <property type="entry name" value="AMPK1_CBM"/>
    <property type="match status" value="1"/>
</dbReference>
<dbReference type="AlphaFoldDB" id="A0A0S6VZH1"/>
<dbReference type="InterPro" id="IPR032640">
    <property type="entry name" value="AMPK1_CBM"/>
</dbReference>
<dbReference type="HOGENOM" id="CLU_158008_1_0_0"/>
<organism evidence="2">
    <name type="scientific">Candidatus Moduliflexus flocculans</name>
    <dbReference type="NCBI Taxonomy" id="1499966"/>
    <lineage>
        <taxon>Bacteria</taxon>
        <taxon>Candidatus Moduliflexota</taxon>
        <taxon>Candidatus Moduliflexia</taxon>
        <taxon>Candidatus Moduliflexales</taxon>
        <taxon>Candidatus Moduliflexaceae</taxon>
    </lineage>
</organism>
<keyword evidence="2" id="KW-0378">Hydrolase</keyword>
<feature type="domain" description="AMP-activated protein kinase glycogen-binding" evidence="1">
    <location>
        <begin position="23"/>
        <end position="98"/>
    </location>
</feature>
<evidence type="ECO:0000313" key="3">
    <source>
        <dbReference type="Proteomes" id="UP000030700"/>
    </source>
</evidence>
<dbReference type="SUPFAM" id="SSF81296">
    <property type="entry name" value="E set domains"/>
    <property type="match status" value="1"/>
</dbReference>
<dbReference type="InterPro" id="IPR013783">
    <property type="entry name" value="Ig-like_fold"/>
</dbReference>
<dbReference type="Proteomes" id="UP000030700">
    <property type="component" value="Unassembled WGS sequence"/>
</dbReference>
<accession>A0A0S6VZH1</accession>
<keyword evidence="3" id="KW-1185">Reference proteome</keyword>